<geneLocation type="plasmid" evidence="1 2">
    <name>pBVIE01</name>
</geneLocation>
<gene>
    <name evidence="1" type="ordered locus">Bcep1808_6878</name>
</gene>
<protein>
    <submittedName>
        <fullName evidence="1">Uncharacterized protein</fullName>
    </submittedName>
</protein>
<dbReference type="HOGENOM" id="CLU_1127427_0_0_4"/>
<accession>A4JU12</accession>
<dbReference type="AlphaFoldDB" id="A4JU12"/>
<sequence>MSDNGIDTTRDAGVTGGASRFRGQLERVLADLDEMTSASLSRALVALARQADHEAAAEAFPQCDGRHASGVEADASAAALAVPSKEALAKSFIAGMLKLGHTIEEDKVQIFRSRKDSGNALHQLIEAVTSSIANSVAASSHEAPAAPPPVGWRWRSARSEHWTYVDGQPSAERLAWLRRFGHSFEHLFTAAPRLIVDIPDSEALLEMARATGLRQLMMGVRATEARDVLSAFVQRVSTFESISLAA</sequence>
<name>A4JU12_BURVG</name>
<dbReference type="Proteomes" id="UP000002287">
    <property type="component" value="Plasmid pBVIE01"/>
</dbReference>
<proteinExistence type="predicted"/>
<organism evidence="1 2">
    <name type="scientific">Burkholderia vietnamiensis (strain G4 / LMG 22486)</name>
    <name type="common">Burkholderia cepacia (strain R1808)</name>
    <dbReference type="NCBI Taxonomy" id="269482"/>
    <lineage>
        <taxon>Bacteria</taxon>
        <taxon>Pseudomonadati</taxon>
        <taxon>Pseudomonadota</taxon>
        <taxon>Betaproteobacteria</taxon>
        <taxon>Burkholderiales</taxon>
        <taxon>Burkholderiaceae</taxon>
        <taxon>Burkholderia</taxon>
        <taxon>Burkholderia cepacia complex</taxon>
    </lineage>
</organism>
<evidence type="ECO:0000313" key="2">
    <source>
        <dbReference type="Proteomes" id="UP000002287"/>
    </source>
</evidence>
<reference evidence="1 2" key="1">
    <citation type="submission" date="2007-03" db="EMBL/GenBank/DDBJ databases">
        <title>Complete sequence of plasmid pBVIE01 of Burkholderia vietnamiensis G4.</title>
        <authorList>
            <consortium name="US DOE Joint Genome Institute"/>
            <person name="Copeland A."/>
            <person name="Lucas S."/>
            <person name="Lapidus A."/>
            <person name="Barry K."/>
            <person name="Detter J.C."/>
            <person name="Glavina del Rio T."/>
            <person name="Hammon N."/>
            <person name="Israni S."/>
            <person name="Dalin E."/>
            <person name="Tice H."/>
            <person name="Pitluck S."/>
            <person name="Chain P."/>
            <person name="Malfatti S."/>
            <person name="Shin M."/>
            <person name="Vergez L."/>
            <person name="Schmutz J."/>
            <person name="Larimer F."/>
            <person name="Land M."/>
            <person name="Hauser L."/>
            <person name="Kyrpides N."/>
            <person name="Tiedje J."/>
            <person name="Richardson P."/>
        </authorList>
    </citation>
    <scope>NUCLEOTIDE SEQUENCE [LARGE SCALE GENOMIC DNA]</scope>
    <source>
        <strain evidence="2">G4 / LMG 22486</strain>
        <plasmid evidence="1 2">pBVIE01</plasmid>
    </source>
</reference>
<dbReference type="KEGG" id="bvi:Bcep1808_6878"/>
<keyword evidence="1" id="KW-0614">Plasmid</keyword>
<dbReference type="EMBL" id="CP000617">
    <property type="protein sequence ID" value="ABO59765.1"/>
    <property type="molecule type" value="Genomic_DNA"/>
</dbReference>
<evidence type="ECO:0000313" key="1">
    <source>
        <dbReference type="EMBL" id="ABO59765.1"/>
    </source>
</evidence>